<feature type="signal peptide" evidence="1">
    <location>
        <begin position="1"/>
        <end position="24"/>
    </location>
</feature>
<evidence type="ECO:0000313" key="3">
    <source>
        <dbReference type="Proteomes" id="UP000032452"/>
    </source>
</evidence>
<dbReference type="EMBL" id="JYON01000014">
    <property type="protein sequence ID" value="KJH71169.1"/>
    <property type="molecule type" value="Genomic_DNA"/>
</dbReference>
<dbReference type="Proteomes" id="UP000032452">
    <property type="component" value="Unassembled WGS sequence"/>
</dbReference>
<proteinExistence type="predicted"/>
<organism evidence="2 3">
    <name type="scientific">Aliterella atlantica CENA595</name>
    <dbReference type="NCBI Taxonomy" id="1618023"/>
    <lineage>
        <taxon>Bacteria</taxon>
        <taxon>Bacillati</taxon>
        <taxon>Cyanobacteriota</taxon>
        <taxon>Cyanophyceae</taxon>
        <taxon>Chroococcidiopsidales</taxon>
        <taxon>Aliterellaceae</taxon>
        <taxon>Aliterella</taxon>
    </lineage>
</organism>
<reference evidence="2 3" key="1">
    <citation type="submission" date="2015-02" db="EMBL/GenBank/DDBJ databases">
        <title>Draft genome of a novel marine cyanobacterium (Chroococcales) isolated from South Atlantic Ocean.</title>
        <authorList>
            <person name="Rigonato J."/>
            <person name="Alvarenga D.O."/>
            <person name="Branco L.H."/>
            <person name="Varani A.M."/>
            <person name="Brandini F.P."/>
            <person name="Fiore M.F."/>
        </authorList>
    </citation>
    <scope>NUCLEOTIDE SEQUENCE [LARGE SCALE GENOMIC DNA]</scope>
    <source>
        <strain evidence="2 3">CENA595</strain>
    </source>
</reference>
<keyword evidence="1" id="KW-0732">Signal</keyword>
<feature type="chain" id="PRO_5002337225" evidence="1">
    <location>
        <begin position="25"/>
        <end position="225"/>
    </location>
</feature>
<dbReference type="RefSeq" id="WP_045055335.1">
    <property type="nucleotide sequence ID" value="NZ_CAWMDP010000057.1"/>
</dbReference>
<dbReference type="STRING" id="1618023.UH38_14270"/>
<sequence>MASINSWKSKTAALMALAITTSAAAPVFTTAPVSAQLFPSSRNGSSSGSSIYNRAITIPSGTTIPVRYDKAEKIVVSPNERLPVTLTVASNIVNRSGTVLIPAGSTIEGELQPASGGSQFIARELVTYNRRQPINATSRVISQTSVNRGSKTSSIIKGAVVGAAAAAALGALTGDRAIATEEILLGTGAGALGGVLLGNKNKAEVVVIEPDTDLDITLRSSLALR</sequence>
<evidence type="ECO:0000313" key="2">
    <source>
        <dbReference type="EMBL" id="KJH71169.1"/>
    </source>
</evidence>
<dbReference type="PATRIC" id="fig|1618023.3.peg.4899"/>
<name>A0A0D8ZRQ4_9CYAN</name>
<keyword evidence="3" id="KW-1185">Reference proteome</keyword>
<protein>
    <submittedName>
        <fullName evidence="2">S-layer domain-containing protein</fullName>
    </submittedName>
</protein>
<dbReference type="AlphaFoldDB" id="A0A0D8ZRQ4"/>
<comment type="caution">
    <text evidence="2">The sequence shown here is derived from an EMBL/GenBank/DDBJ whole genome shotgun (WGS) entry which is preliminary data.</text>
</comment>
<evidence type="ECO:0000256" key="1">
    <source>
        <dbReference type="SAM" id="SignalP"/>
    </source>
</evidence>
<accession>A0A0D8ZRQ4</accession>
<dbReference type="OrthoDB" id="9767597at2"/>
<gene>
    <name evidence="2" type="ORF">UH38_14270</name>
</gene>